<keyword evidence="13" id="KW-0472">Membrane</keyword>
<evidence type="ECO:0000256" key="5">
    <source>
        <dbReference type="ARBA" id="ARBA00022568"/>
    </source>
</evidence>
<evidence type="ECO:0000256" key="2">
    <source>
        <dbReference type="ARBA" id="ARBA00008958"/>
    </source>
</evidence>
<reference evidence="15 16" key="1">
    <citation type="submission" date="2015-07" db="EMBL/GenBank/DDBJ databases">
        <title>The genome of Melipona quadrifasciata.</title>
        <authorList>
            <person name="Pan H."/>
            <person name="Kapheim K."/>
        </authorList>
    </citation>
    <scope>NUCLEOTIDE SEQUENCE [LARGE SCALE GENOMIC DNA]</scope>
    <source>
        <strain evidence="15">0111107301</strain>
        <tissue evidence="15">Whole body</tissue>
    </source>
</reference>
<dbReference type="PANTHER" id="PTHR33904:SF1">
    <property type="entry name" value="ESSENTIAL MCU REGULATOR, MITOCHONDRIAL"/>
    <property type="match status" value="1"/>
</dbReference>
<comment type="subcellular location">
    <subcellularLocation>
        <location evidence="1 14">Mitochondrion inner membrane</location>
        <topology evidence="1 14">Single-pass membrane protein</topology>
    </subcellularLocation>
</comment>
<keyword evidence="9 14" id="KW-0809">Transit peptide</keyword>
<sequence>MALQRTSIALQTIGNLRKIDGETKLHFRPRTTTPSGAILPEPKRIRFGFLRVISGVVTGLIIGTNLSKMIANFLEEKELFVPSDDDDDDD</sequence>
<comment type="similarity">
    <text evidence="2 14">Belongs to the SMDT1/EMRE family.</text>
</comment>
<evidence type="ECO:0000313" key="16">
    <source>
        <dbReference type="Proteomes" id="UP000053105"/>
    </source>
</evidence>
<keyword evidence="8 14" id="KW-0106">Calcium</keyword>
<evidence type="ECO:0000256" key="7">
    <source>
        <dbReference type="ARBA" id="ARBA00022792"/>
    </source>
</evidence>
<dbReference type="PANTHER" id="PTHR33904">
    <property type="entry name" value="ESSENTIAL MCU REGULATOR, MITOCHONDRIAL"/>
    <property type="match status" value="1"/>
</dbReference>
<evidence type="ECO:0000256" key="1">
    <source>
        <dbReference type="ARBA" id="ARBA00004434"/>
    </source>
</evidence>
<name>A0A0N0BGU2_9HYME</name>
<evidence type="ECO:0000256" key="11">
    <source>
        <dbReference type="ARBA" id="ARBA00023065"/>
    </source>
</evidence>
<dbReference type="GO" id="GO:0051560">
    <property type="term" value="P:mitochondrial calcium ion homeostasis"/>
    <property type="evidence" value="ECO:0007669"/>
    <property type="project" value="UniProtKB-UniRule"/>
</dbReference>
<organism evidence="15 16">
    <name type="scientific">Melipona quadrifasciata</name>
    <dbReference type="NCBI Taxonomy" id="166423"/>
    <lineage>
        <taxon>Eukaryota</taxon>
        <taxon>Metazoa</taxon>
        <taxon>Ecdysozoa</taxon>
        <taxon>Arthropoda</taxon>
        <taxon>Hexapoda</taxon>
        <taxon>Insecta</taxon>
        <taxon>Pterygota</taxon>
        <taxon>Neoptera</taxon>
        <taxon>Endopterygota</taxon>
        <taxon>Hymenoptera</taxon>
        <taxon>Apocrita</taxon>
        <taxon>Aculeata</taxon>
        <taxon>Apoidea</taxon>
        <taxon>Anthophila</taxon>
        <taxon>Apidae</taxon>
        <taxon>Melipona</taxon>
    </lineage>
</organism>
<accession>A0A0N0BGU2</accession>
<keyword evidence="4 14" id="KW-0813">Transport</keyword>
<dbReference type="GO" id="GO:0036444">
    <property type="term" value="P:calcium import into the mitochondrion"/>
    <property type="evidence" value="ECO:0007669"/>
    <property type="project" value="UniProtKB-UniRule"/>
</dbReference>
<evidence type="ECO:0000256" key="3">
    <source>
        <dbReference type="ARBA" id="ARBA00022180"/>
    </source>
</evidence>
<evidence type="ECO:0000256" key="4">
    <source>
        <dbReference type="ARBA" id="ARBA00022448"/>
    </source>
</evidence>
<evidence type="ECO:0000256" key="6">
    <source>
        <dbReference type="ARBA" id="ARBA00022692"/>
    </source>
</evidence>
<evidence type="ECO:0000256" key="10">
    <source>
        <dbReference type="ARBA" id="ARBA00022989"/>
    </source>
</evidence>
<dbReference type="STRING" id="166423.A0A0N0BGU2"/>
<evidence type="ECO:0000256" key="14">
    <source>
        <dbReference type="RuleBase" id="RU369077"/>
    </source>
</evidence>
<keyword evidence="7 14" id="KW-0999">Mitochondrion inner membrane</keyword>
<dbReference type="Proteomes" id="UP000053105">
    <property type="component" value="Unassembled WGS sequence"/>
</dbReference>
<dbReference type="AlphaFoldDB" id="A0A0N0BGU2"/>
<keyword evidence="12 14" id="KW-0496">Mitochondrion</keyword>
<dbReference type="GO" id="GO:1990246">
    <property type="term" value="C:uniplex complex"/>
    <property type="evidence" value="ECO:0007669"/>
    <property type="project" value="UniProtKB-UniRule"/>
</dbReference>
<comment type="function">
    <text evidence="14">Essential regulatory subunit of the mitochondrial calcium uniporter complex (uniplex), a complex that mediates calcium uptake into mitochondria.</text>
</comment>
<evidence type="ECO:0000313" key="15">
    <source>
        <dbReference type="EMBL" id="KOX75281.1"/>
    </source>
</evidence>
<evidence type="ECO:0000256" key="13">
    <source>
        <dbReference type="ARBA" id="ARBA00023136"/>
    </source>
</evidence>
<dbReference type="EMBL" id="KQ435767">
    <property type="protein sequence ID" value="KOX75281.1"/>
    <property type="molecule type" value="Genomic_DNA"/>
</dbReference>
<evidence type="ECO:0000256" key="12">
    <source>
        <dbReference type="ARBA" id="ARBA00023128"/>
    </source>
</evidence>
<protein>
    <recommendedName>
        <fullName evidence="3 14">Essential MCU regulator, mitochondrial</fullName>
    </recommendedName>
    <alternativeName>
        <fullName evidence="14">Single-pass membrane protein with aspartate-rich tail 1, mitochondrial</fullName>
    </alternativeName>
</protein>
<keyword evidence="10" id="KW-1133">Transmembrane helix</keyword>
<dbReference type="OrthoDB" id="10039145at2759"/>
<gene>
    <name evidence="15" type="ORF">WN51_14235</name>
</gene>
<dbReference type="InterPro" id="IPR018782">
    <property type="entry name" value="MCU_reg"/>
</dbReference>
<keyword evidence="5 14" id="KW-0109">Calcium transport</keyword>
<keyword evidence="11 14" id="KW-0406">Ion transport</keyword>
<evidence type="ECO:0000256" key="8">
    <source>
        <dbReference type="ARBA" id="ARBA00022837"/>
    </source>
</evidence>
<dbReference type="Pfam" id="PF10161">
    <property type="entry name" value="DDDD"/>
    <property type="match status" value="1"/>
</dbReference>
<keyword evidence="16" id="KW-1185">Reference proteome</keyword>
<proteinExistence type="inferred from homology"/>
<comment type="subunit">
    <text evidence="14">Component of the uniplex complex. Interacts (via the transmembrane region) with MCU (via the first transmembrane region); the interaction is direct.</text>
</comment>
<keyword evidence="6" id="KW-0812">Transmembrane</keyword>
<evidence type="ECO:0000256" key="9">
    <source>
        <dbReference type="ARBA" id="ARBA00022946"/>
    </source>
</evidence>